<dbReference type="OrthoDB" id="9780299at2"/>
<organism evidence="1 2">
    <name type="scientific">Capsulimonas corticalis</name>
    <dbReference type="NCBI Taxonomy" id="2219043"/>
    <lineage>
        <taxon>Bacteria</taxon>
        <taxon>Bacillati</taxon>
        <taxon>Armatimonadota</taxon>
        <taxon>Armatimonadia</taxon>
        <taxon>Capsulimonadales</taxon>
        <taxon>Capsulimonadaceae</taxon>
        <taxon>Capsulimonas</taxon>
    </lineage>
</organism>
<dbReference type="GO" id="GO:0003677">
    <property type="term" value="F:DNA binding"/>
    <property type="evidence" value="ECO:0007669"/>
    <property type="project" value="InterPro"/>
</dbReference>
<dbReference type="InterPro" id="IPR007627">
    <property type="entry name" value="RNA_pol_sigma70_r2"/>
</dbReference>
<dbReference type="Proteomes" id="UP000287394">
    <property type="component" value="Chromosome"/>
</dbReference>
<dbReference type="Gene3D" id="1.10.1740.10">
    <property type="match status" value="1"/>
</dbReference>
<evidence type="ECO:0000313" key="2">
    <source>
        <dbReference type="Proteomes" id="UP000287394"/>
    </source>
</evidence>
<dbReference type="SUPFAM" id="SSF88659">
    <property type="entry name" value="Sigma3 and sigma4 domains of RNA polymerase sigma factors"/>
    <property type="match status" value="1"/>
</dbReference>
<dbReference type="PANTHER" id="PTHR47756:SF2">
    <property type="entry name" value="BLL6612 PROTEIN"/>
    <property type="match status" value="1"/>
</dbReference>
<dbReference type="InterPro" id="IPR014284">
    <property type="entry name" value="RNA_pol_sigma-70_dom"/>
</dbReference>
<dbReference type="PANTHER" id="PTHR47756">
    <property type="entry name" value="BLL6612 PROTEIN-RELATED"/>
    <property type="match status" value="1"/>
</dbReference>
<protein>
    <submittedName>
        <fullName evidence="1">RNA polymerase subunit sigma-24</fullName>
    </submittedName>
</protein>
<dbReference type="KEGG" id="ccot:CCAX7_48050"/>
<dbReference type="InterPro" id="IPR013325">
    <property type="entry name" value="RNA_pol_sigma_r2"/>
</dbReference>
<name>A0A402CQD1_9BACT</name>
<dbReference type="RefSeq" id="WP_119319546.1">
    <property type="nucleotide sequence ID" value="NZ_AP025739.1"/>
</dbReference>
<dbReference type="InterPro" id="IPR046531">
    <property type="entry name" value="DUF6596"/>
</dbReference>
<dbReference type="InterPro" id="IPR013249">
    <property type="entry name" value="RNA_pol_sigma70_r4_t2"/>
</dbReference>
<dbReference type="GO" id="GO:0006352">
    <property type="term" value="P:DNA-templated transcription initiation"/>
    <property type="evidence" value="ECO:0007669"/>
    <property type="project" value="InterPro"/>
</dbReference>
<reference evidence="1 2" key="1">
    <citation type="journal article" date="2019" name="Int. J. Syst. Evol. Microbiol.">
        <title>Capsulimonas corticalis gen. nov., sp. nov., an aerobic capsulated bacterium, of a novel bacterial order, Capsulimonadales ord. nov., of the class Armatimonadia of the phylum Armatimonadetes.</title>
        <authorList>
            <person name="Li J."/>
            <person name="Kudo C."/>
            <person name="Tonouchi A."/>
        </authorList>
    </citation>
    <scope>NUCLEOTIDE SEQUENCE [LARGE SCALE GENOMIC DNA]</scope>
    <source>
        <strain evidence="1 2">AX-7</strain>
    </source>
</reference>
<dbReference type="AlphaFoldDB" id="A0A402CQD1"/>
<dbReference type="NCBIfam" id="TIGR02937">
    <property type="entry name" value="sigma70-ECF"/>
    <property type="match status" value="1"/>
</dbReference>
<keyword evidence="2" id="KW-1185">Reference proteome</keyword>
<dbReference type="SUPFAM" id="SSF88946">
    <property type="entry name" value="Sigma2 domain of RNA polymerase sigma factors"/>
    <property type="match status" value="1"/>
</dbReference>
<sequence length="431" mass="47408">MEPIDHLFRRESGRMVSVLTRIFGVHNLALAEDVVQDAFCRAVEVWKFRGAPENPAAWLMATAKNRAIDMLRRERTALACAPELGRLIEREGDIAPALEELFERRPIQDDSLRLMFSCCHPKLPGTAQVALVLHLLCGFSVGEIASAFFCKCAAMEKRLTRTKKTLAGSHQLFDLTDSDFRTRLDAVHQALYLLFNEGYHGAHTQSAVRGELCAEALRLAGLLHESPLTALPSTYALSALMRLHAARLPGRIDHAGELSSLFDQDRSRWDPVLISEGLRLLDLAATGVQISVYHIEAAIASLHATAPSADETDWPHIASLYGVLMTIAPSPVVALNRAIAIAQYAGPERGLDEIHAIASADRLAAYPFYHAALGELEARCGRGEIAREHYEKATKFARNAMERRFIAQRGAALTPRPPLPILGEGESEGIF</sequence>
<dbReference type="InterPro" id="IPR013324">
    <property type="entry name" value="RNA_pol_sigma_r3/r4-like"/>
</dbReference>
<dbReference type="Pfam" id="PF08281">
    <property type="entry name" value="Sigma70_r4_2"/>
    <property type="match status" value="1"/>
</dbReference>
<accession>A0A402CQD1</accession>
<proteinExistence type="predicted"/>
<gene>
    <name evidence="1" type="ORF">CCAX7_48050</name>
</gene>
<dbReference type="Pfam" id="PF20239">
    <property type="entry name" value="DUF6596"/>
    <property type="match status" value="1"/>
</dbReference>
<dbReference type="EMBL" id="AP025739">
    <property type="protein sequence ID" value="BDI32754.1"/>
    <property type="molecule type" value="Genomic_DNA"/>
</dbReference>
<dbReference type="GO" id="GO:0016987">
    <property type="term" value="F:sigma factor activity"/>
    <property type="evidence" value="ECO:0007669"/>
    <property type="project" value="InterPro"/>
</dbReference>
<evidence type="ECO:0000313" key="1">
    <source>
        <dbReference type="EMBL" id="BDI32754.1"/>
    </source>
</evidence>
<dbReference type="Pfam" id="PF04542">
    <property type="entry name" value="Sigma70_r2"/>
    <property type="match status" value="1"/>
</dbReference>